<keyword evidence="3" id="KW-1185">Reference proteome</keyword>
<accession>A0A9K3HRE5</accession>
<dbReference type="Proteomes" id="UP000215914">
    <property type="component" value="Unassembled WGS sequence"/>
</dbReference>
<proteinExistence type="predicted"/>
<name>A0A9K3HRE5_HELAN</name>
<organism evidence="2 3">
    <name type="scientific">Helianthus annuus</name>
    <name type="common">Common sunflower</name>
    <dbReference type="NCBI Taxonomy" id="4232"/>
    <lineage>
        <taxon>Eukaryota</taxon>
        <taxon>Viridiplantae</taxon>
        <taxon>Streptophyta</taxon>
        <taxon>Embryophyta</taxon>
        <taxon>Tracheophyta</taxon>
        <taxon>Spermatophyta</taxon>
        <taxon>Magnoliopsida</taxon>
        <taxon>eudicotyledons</taxon>
        <taxon>Gunneridae</taxon>
        <taxon>Pentapetalae</taxon>
        <taxon>asterids</taxon>
        <taxon>campanulids</taxon>
        <taxon>Asterales</taxon>
        <taxon>Asteraceae</taxon>
        <taxon>Asteroideae</taxon>
        <taxon>Heliantheae alliance</taxon>
        <taxon>Heliantheae</taxon>
        <taxon>Helianthus</taxon>
    </lineage>
</organism>
<reference evidence="2" key="2">
    <citation type="submission" date="2020-06" db="EMBL/GenBank/DDBJ databases">
        <title>Helianthus annuus Genome sequencing and assembly Release 2.</title>
        <authorList>
            <person name="Gouzy J."/>
            <person name="Langlade N."/>
            <person name="Munos S."/>
        </authorList>
    </citation>
    <scope>NUCLEOTIDE SEQUENCE</scope>
    <source>
        <tissue evidence="2">Leaves</tissue>
    </source>
</reference>
<comment type="caution">
    <text evidence="2">The sequence shown here is derived from an EMBL/GenBank/DDBJ whole genome shotgun (WGS) entry which is preliminary data.</text>
</comment>
<dbReference type="AlphaFoldDB" id="A0A9K3HRE5"/>
<protein>
    <submittedName>
        <fullName evidence="2">Uncharacterized protein</fullName>
    </submittedName>
</protein>
<dbReference type="Gramene" id="mRNA:HanXRQr2_Chr11g0506791">
    <property type="protein sequence ID" value="CDS:HanXRQr2_Chr11g0506791.1"/>
    <property type="gene ID" value="HanXRQr2_Chr11g0506791"/>
</dbReference>
<dbReference type="EMBL" id="MNCJ02000326">
    <property type="protein sequence ID" value="KAF5783339.1"/>
    <property type="molecule type" value="Genomic_DNA"/>
</dbReference>
<feature type="region of interest" description="Disordered" evidence="1">
    <location>
        <begin position="21"/>
        <end position="54"/>
    </location>
</feature>
<sequence length="72" mass="8147">MSAINPTLSTLSKSIILVQPSRHPHNTVTPSEPLSPSLFDRKLPKKPGSRRNRTEIDEALFFRFVKEDNTTT</sequence>
<gene>
    <name evidence="2" type="ORF">HanXRQr2_Chr11g0506791</name>
</gene>
<evidence type="ECO:0000313" key="2">
    <source>
        <dbReference type="EMBL" id="KAF5783339.1"/>
    </source>
</evidence>
<evidence type="ECO:0000256" key="1">
    <source>
        <dbReference type="SAM" id="MobiDB-lite"/>
    </source>
</evidence>
<reference evidence="2" key="1">
    <citation type="journal article" date="2017" name="Nature">
        <title>The sunflower genome provides insights into oil metabolism, flowering and Asterid evolution.</title>
        <authorList>
            <person name="Badouin H."/>
            <person name="Gouzy J."/>
            <person name="Grassa C.J."/>
            <person name="Murat F."/>
            <person name="Staton S.E."/>
            <person name="Cottret L."/>
            <person name="Lelandais-Briere C."/>
            <person name="Owens G.L."/>
            <person name="Carrere S."/>
            <person name="Mayjonade B."/>
            <person name="Legrand L."/>
            <person name="Gill N."/>
            <person name="Kane N.C."/>
            <person name="Bowers J.E."/>
            <person name="Hubner S."/>
            <person name="Bellec A."/>
            <person name="Berard A."/>
            <person name="Berges H."/>
            <person name="Blanchet N."/>
            <person name="Boniface M.C."/>
            <person name="Brunel D."/>
            <person name="Catrice O."/>
            <person name="Chaidir N."/>
            <person name="Claudel C."/>
            <person name="Donnadieu C."/>
            <person name="Faraut T."/>
            <person name="Fievet G."/>
            <person name="Helmstetter N."/>
            <person name="King M."/>
            <person name="Knapp S.J."/>
            <person name="Lai Z."/>
            <person name="Le Paslier M.C."/>
            <person name="Lippi Y."/>
            <person name="Lorenzon L."/>
            <person name="Mandel J.R."/>
            <person name="Marage G."/>
            <person name="Marchand G."/>
            <person name="Marquand E."/>
            <person name="Bret-Mestries E."/>
            <person name="Morien E."/>
            <person name="Nambeesan S."/>
            <person name="Nguyen T."/>
            <person name="Pegot-Espagnet P."/>
            <person name="Pouilly N."/>
            <person name="Raftis F."/>
            <person name="Sallet E."/>
            <person name="Schiex T."/>
            <person name="Thomas J."/>
            <person name="Vandecasteele C."/>
            <person name="Vares D."/>
            <person name="Vear F."/>
            <person name="Vautrin S."/>
            <person name="Crespi M."/>
            <person name="Mangin B."/>
            <person name="Burke J.M."/>
            <person name="Salse J."/>
            <person name="Munos S."/>
            <person name="Vincourt P."/>
            <person name="Rieseberg L.H."/>
            <person name="Langlade N.B."/>
        </authorList>
    </citation>
    <scope>NUCLEOTIDE SEQUENCE</scope>
    <source>
        <tissue evidence="2">Leaves</tissue>
    </source>
</reference>
<evidence type="ECO:0000313" key="3">
    <source>
        <dbReference type="Proteomes" id="UP000215914"/>
    </source>
</evidence>